<feature type="domain" description="Reverse transcriptase" evidence="1">
    <location>
        <begin position="490"/>
        <end position="593"/>
    </location>
</feature>
<dbReference type="CDD" id="cd01650">
    <property type="entry name" value="RT_nLTR_like"/>
    <property type="match status" value="1"/>
</dbReference>
<dbReference type="InterPro" id="IPR000477">
    <property type="entry name" value="RT_dom"/>
</dbReference>
<dbReference type="Gene3D" id="3.60.10.10">
    <property type="entry name" value="Endonuclease/exonuclease/phosphatase"/>
    <property type="match status" value="1"/>
</dbReference>
<name>A0AAD5Q132_PYTIN</name>
<dbReference type="Pfam" id="PF00078">
    <property type="entry name" value="RVT_1"/>
    <property type="match status" value="1"/>
</dbReference>
<sequence length="594" mass="66445">MAKIHFNHAARFKHRLFVSDLNATSTASTGPRSGGVMTVLRSDFPGFDSARELSSHTYPGRYLVVQVTVNGAPVYIHNVYSPVDDTEKAEFFDALPFSEFEDHATHLVLGDLNTPLDPRLDSSEPRYITTRGRSACQRWLGCLGVVDPWRIHHPAERVFTGPQPRKNRLDYILLSRDFSNAVYGDSTYFQPKAAGDHLVHQVTLRTMAQPQGRGYWRFPIALLEYPDIVKAIEGEAHAVLEKLRSVDNKGKVWEEWKRSMKTQLQAVERKLRYQNETAIRDAQTALDTAAARYRDTKTTAAKAMFQAALATYRDSVEHSRNYNQDSAFDFQAANAEKSTKFFFRPIDASLNRVSIEEVRMSDGSTSRNPADISTVFRDHWGSIMGDPASSGGRPPPPDPDKMAQLLAAITARLDPAETELLDAPITDAEFAAALKKMKSTSAPGMDGLTAAFYKVAPDVFGECLELVFYHQLGRGEMLKSQRKSAICLLHKKGSRAEAGNYRPIALIGVDVKALSKVLTARLQMFLPKLINAAQKAFMKGRSIHHHIRFLADLQDLVTATDDDAFATFLDFEKAYDRVNWDYLFQVLDRMGCGG</sequence>
<evidence type="ECO:0000313" key="2">
    <source>
        <dbReference type="EMBL" id="KAJ0391019.1"/>
    </source>
</evidence>
<keyword evidence="3" id="KW-1185">Reference proteome</keyword>
<evidence type="ECO:0000259" key="1">
    <source>
        <dbReference type="Pfam" id="PF00078"/>
    </source>
</evidence>
<protein>
    <recommendedName>
        <fullName evidence="1">Reverse transcriptase domain-containing protein</fullName>
    </recommendedName>
</protein>
<gene>
    <name evidence="2" type="ORF">P43SY_010659</name>
</gene>
<dbReference type="SUPFAM" id="SSF56219">
    <property type="entry name" value="DNase I-like"/>
    <property type="match status" value="1"/>
</dbReference>
<dbReference type="AlphaFoldDB" id="A0AAD5Q132"/>
<reference evidence="2" key="1">
    <citation type="submission" date="2021-12" db="EMBL/GenBank/DDBJ databases">
        <title>Prjna785345.</title>
        <authorList>
            <person name="Rujirawat T."/>
            <person name="Krajaejun T."/>
        </authorList>
    </citation>
    <scope>NUCLEOTIDE SEQUENCE</scope>
    <source>
        <strain evidence="2">Pi057C3</strain>
    </source>
</reference>
<dbReference type="PANTHER" id="PTHR19446">
    <property type="entry name" value="REVERSE TRANSCRIPTASES"/>
    <property type="match status" value="1"/>
</dbReference>
<comment type="caution">
    <text evidence="2">The sequence shown here is derived from an EMBL/GenBank/DDBJ whole genome shotgun (WGS) entry which is preliminary data.</text>
</comment>
<dbReference type="EMBL" id="JAKCXM010001378">
    <property type="protein sequence ID" value="KAJ0391019.1"/>
    <property type="molecule type" value="Genomic_DNA"/>
</dbReference>
<organism evidence="2 3">
    <name type="scientific">Pythium insidiosum</name>
    <name type="common">Pythiosis disease agent</name>
    <dbReference type="NCBI Taxonomy" id="114742"/>
    <lineage>
        <taxon>Eukaryota</taxon>
        <taxon>Sar</taxon>
        <taxon>Stramenopiles</taxon>
        <taxon>Oomycota</taxon>
        <taxon>Peronosporomycetes</taxon>
        <taxon>Pythiales</taxon>
        <taxon>Pythiaceae</taxon>
        <taxon>Pythium</taxon>
    </lineage>
</organism>
<proteinExistence type="predicted"/>
<evidence type="ECO:0000313" key="3">
    <source>
        <dbReference type="Proteomes" id="UP001209570"/>
    </source>
</evidence>
<dbReference type="InterPro" id="IPR036691">
    <property type="entry name" value="Endo/exonu/phosph_ase_sf"/>
</dbReference>
<dbReference type="Proteomes" id="UP001209570">
    <property type="component" value="Unassembled WGS sequence"/>
</dbReference>
<accession>A0AAD5Q132</accession>